<keyword evidence="2" id="KW-1185">Reference proteome</keyword>
<accession>A0A9N7NXK7</accession>
<organism evidence="1 2">
    <name type="scientific">Striga hermonthica</name>
    <name type="common">Purple witchweed</name>
    <name type="synonym">Buchnera hermonthica</name>
    <dbReference type="NCBI Taxonomy" id="68872"/>
    <lineage>
        <taxon>Eukaryota</taxon>
        <taxon>Viridiplantae</taxon>
        <taxon>Streptophyta</taxon>
        <taxon>Embryophyta</taxon>
        <taxon>Tracheophyta</taxon>
        <taxon>Spermatophyta</taxon>
        <taxon>Magnoliopsida</taxon>
        <taxon>eudicotyledons</taxon>
        <taxon>Gunneridae</taxon>
        <taxon>Pentapetalae</taxon>
        <taxon>asterids</taxon>
        <taxon>lamiids</taxon>
        <taxon>Lamiales</taxon>
        <taxon>Orobanchaceae</taxon>
        <taxon>Buchnereae</taxon>
        <taxon>Striga</taxon>
    </lineage>
</organism>
<dbReference type="EMBL" id="CACSLK010032525">
    <property type="protein sequence ID" value="CAA0840383.1"/>
    <property type="molecule type" value="Genomic_DNA"/>
</dbReference>
<dbReference type="SUPFAM" id="SSF47954">
    <property type="entry name" value="Cyclin-like"/>
    <property type="match status" value="1"/>
</dbReference>
<gene>
    <name evidence="1" type="ORF">SHERM_00464</name>
</gene>
<proteinExistence type="predicted"/>
<dbReference type="InterPro" id="IPR036915">
    <property type="entry name" value="Cyclin-like_sf"/>
</dbReference>
<protein>
    <submittedName>
        <fullName evidence="1">Cyclin-D3-3</fullName>
    </submittedName>
</protein>
<dbReference type="Proteomes" id="UP001153555">
    <property type="component" value="Unassembled WGS sequence"/>
</dbReference>
<feature type="non-terminal residue" evidence="1">
    <location>
        <position position="1"/>
    </location>
</feature>
<dbReference type="OrthoDB" id="5590282at2759"/>
<dbReference type="Gene3D" id="1.10.472.10">
    <property type="entry name" value="Cyclin-like"/>
    <property type="match status" value="2"/>
</dbReference>
<evidence type="ECO:0000313" key="1">
    <source>
        <dbReference type="EMBL" id="CAA0840383.1"/>
    </source>
</evidence>
<reference evidence="1" key="1">
    <citation type="submission" date="2019-12" db="EMBL/GenBank/DDBJ databases">
        <authorList>
            <person name="Scholes J."/>
        </authorList>
    </citation>
    <scope>NUCLEOTIDE SEQUENCE</scope>
</reference>
<sequence length="66" mass="7990">EDPKYVFEPKTIQRMEILVLSTLQWRMNPVTPLSFLEYIARSLKFKDHFRKEFLRRCECLLVSVIS</sequence>
<dbReference type="AlphaFoldDB" id="A0A9N7NXK7"/>
<evidence type="ECO:0000313" key="2">
    <source>
        <dbReference type="Proteomes" id="UP001153555"/>
    </source>
</evidence>
<feature type="non-terminal residue" evidence="1">
    <location>
        <position position="66"/>
    </location>
</feature>
<name>A0A9N7NXK7_STRHE</name>
<comment type="caution">
    <text evidence="1">The sequence shown here is derived from an EMBL/GenBank/DDBJ whole genome shotgun (WGS) entry which is preliminary data.</text>
</comment>